<dbReference type="PANTHER" id="PTHR13847">
    <property type="entry name" value="SARCOSINE DEHYDROGENASE-RELATED"/>
    <property type="match status" value="1"/>
</dbReference>
<evidence type="ECO:0000313" key="2">
    <source>
        <dbReference type="EMBL" id="WOO76930.1"/>
    </source>
</evidence>
<protein>
    <submittedName>
        <fullName evidence="2">Oxidoreductase OrdL</fullName>
    </submittedName>
</protein>
<evidence type="ECO:0000313" key="3">
    <source>
        <dbReference type="Proteomes" id="UP000827549"/>
    </source>
</evidence>
<keyword evidence="3" id="KW-1185">Reference proteome</keyword>
<accession>A0AAF0XZN5</accession>
<dbReference type="RefSeq" id="XP_062622962.1">
    <property type="nucleotide sequence ID" value="XM_062766978.1"/>
</dbReference>
<organism evidence="2 3">
    <name type="scientific">Vanrija pseudolonga</name>
    <dbReference type="NCBI Taxonomy" id="143232"/>
    <lineage>
        <taxon>Eukaryota</taxon>
        <taxon>Fungi</taxon>
        <taxon>Dikarya</taxon>
        <taxon>Basidiomycota</taxon>
        <taxon>Agaricomycotina</taxon>
        <taxon>Tremellomycetes</taxon>
        <taxon>Trichosporonales</taxon>
        <taxon>Trichosporonaceae</taxon>
        <taxon>Vanrija</taxon>
    </lineage>
</organism>
<gene>
    <name evidence="2" type="primary">ordL_2</name>
    <name evidence="2" type="ORF">LOC62_01G000544</name>
</gene>
<dbReference type="GeneID" id="87803802"/>
<dbReference type="GO" id="GO:0005737">
    <property type="term" value="C:cytoplasm"/>
    <property type="evidence" value="ECO:0007669"/>
    <property type="project" value="TreeGrafter"/>
</dbReference>
<evidence type="ECO:0000259" key="1">
    <source>
        <dbReference type="Pfam" id="PF01266"/>
    </source>
</evidence>
<feature type="domain" description="FAD dependent oxidoreductase" evidence="1">
    <location>
        <begin position="39"/>
        <end position="442"/>
    </location>
</feature>
<dbReference type="InterPro" id="IPR036188">
    <property type="entry name" value="FAD/NAD-bd_sf"/>
</dbReference>
<name>A0AAF0XZN5_9TREE</name>
<dbReference type="AlphaFoldDB" id="A0AAF0XZN5"/>
<sequence length="479" mass="49783">MTHPHLPPPIANLSVWQRTVRSHPLLNAGASDPLPATADVVIVGGGICGAVLAHSLVNGPDKPRVVLLEARELASGASGRNAGHCRPDAARGFTKFAALHGAQEARHILESEADVLARADAFIKHYGVDCEWTLRKTYDACLTPEFKRHTEIAAQGLRNAGGTPAMQALEGATAAAETRTPAPAAFKWDAATVNPAKLTLGVHQIALDESGGRYAVFAWTPVRSVTGSEGAWSVNTPRGAITAPKVVFATNGYTGAVLPELAGLVTPIRAQAHKLSPAPAGAAAFPPLQASYSLRYSPEVFYSVAPRPDGSVVLGASRIGDGPDVAATTEDTVDDAGWHPTIAVRALATFPQIFAAGGWAAPSTAELEAASEAASRGSVGSDTPLDGLGGRGFEYAWTGTIAVTPDAVPFVGGVPGKPGQFAALGYNGHGMARIFLCAPVLATYMRTGEWDPAMPRSFRLTPERVARLRAPAAAETARL</sequence>
<reference evidence="2" key="1">
    <citation type="submission" date="2023-10" db="EMBL/GenBank/DDBJ databases">
        <authorList>
            <person name="Noh H."/>
        </authorList>
    </citation>
    <scope>NUCLEOTIDE SEQUENCE</scope>
    <source>
        <strain evidence="2">DUCC4014</strain>
    </source>
</reference>
<dbReference type="EMBL" id="CP086714">
    <property type="protein sequence ID" value="WOO76930.1"/>
    <property type="molecule type" value="Genomic_DNA"/>
</dbReference>
<proteinExistence type="predicted"/>
<dbReference type="Gene3D" id="3.30.9.10">
    <property type="entry name" value="D-Amino Acid Oxidase, subunit A, domain 2"/>
    <property type="match status" value="2"/>
</dbReference>
<dbReference type="InterPro" id="IPR006076">
    <property type="entry name" value="FAD-dep_OxRdtase"/>
</dbReference>
<dbReference type="Proteomes" id="UP000827549">
    <property type="component" value="Chromosome 1"/>
</dbReference>
<dbReference type="Pfam" id="PF01266">
    <property type="entry name" value="DAO"/>
    <property type="match status" value="1"/>
</dbReference>
<dbReference type="SUPFAM" id="SSF51905">
    <property type="entry name" value="FAD/NAD(P)-binding domain"/>
    <property type="match status" value="1"/>
</dbReference>
<dbReference type="PANTHER" id="PTHR13847:SF260">
    <property type="entry name" value="FAD DEPENDENT OXIDOREDUCTASE DOMAIN-CONTAINING PROTEIN"/>
    <property type="match status" value="1"/>
</dbReference>
<dbReference type="Gene3D" id="3.50.50.60">
    <property type="entry name" value="FAD/NAD(P)-binding domain"/>
    <property type="match status" value="2"/>
</dbReference>